<comment type="subcellular location">
    <subcellularLocation>
        <location evidence="2">Cytoplasm</location>
        <location evidence="2">P-body</location>
    </subcellularLocation>
</comment>
<feature type="domain" description="C3H1-type" evidence="14">
    <location>
        <begin position="413"/>
        <end position="441"/>
    </location>
</feature>
<evidence type="ECO:0000256" key="1">
    <source>
        <dbReference type="ARBA" id="ARBA00000900"/>
    </source>
</evidence>
<protein>
    <recommendedName>
        <fullName evidence="4">RING-type E3 ubiquitin transferase</fullName>
        <ecNumber evidence="4">2.3.2.27</ecNumber>
    </recommendedName>
</protein>
<feature type="compositionally biased region" description="Basic residues" evidence="12">
    <location>
        <begin position="775"/>
        <end position="785"/>
    </location>
</feature>
<dbReference type="Gene3D" id="3.30.40.10">
    <property type="entry name" value="Zinc/RING finger domain, C3HC4 (zinc finger)"/>
    <property type="match status" value="1"/>
</dbReference>
<evidence type="ECO:0000256" key="3">
    <source>
        <dbReference type="ARBA" id="ARBA00004906"/>
    </source>
</evidence>
<dbReference type="InterPro" id="IPR041523">
    <property type="entry name" value="ROQ_II"/>
</dbReference>
<dbReference type="KEGG" id="pmrn:116953213"/>
<evidence type="ECO:0000256" key="5">
    <source>
        <dbReference type="ARBA" id="ARBA00022490"/>
    </source>
</evidence>
<dbReference type="GO" id="GO:0010494">
    <property type="term" value="C:cytoplasmic stress granule"/>
    <property type="evidence" value="ECO:0007669"/>
    <property type="project" value="TreeGrafter"/>
</dbReference>
<evidence type="ECO:0000256" key="11">
    <source>
        <dbReference type="PROSITE-ProRule" id="PRU00723"/>
    </source>
</evidence>
<evidence type="ECO:0000256" key="9">
    <source>
        <dbReference type="ARBA" id="ARBA00022833"/>
    </source>
</evidence>
<dbReference type="InterPro" id="IPR052249">
    <property type="entry name" value="Roquin_domain"/>
</dbReference>
<dbReference type="GO" id="GO:0000209">
    <property type="term" value="P:protein polyubiquitination"/>
    <property type="evidence" value="ECO:0007669"/>
    <property type="project" value="TreeGrafter"/>
</dbReference>
<dbReference type="InterPro" id="IPR013083">
    <property type="entry name" value="Znf_RING/FYVE/PHD"/>
</dbReference>
<dbReference type="Pfam" id="PF18386">
    <property type="entry name" value="ROQ_II"/>
    <property type="match status" value="1"/>
</dbReference>
<keyword evidence="6" id="KW-0808">Transferase</keyword>
<dbReference type="PROSITE" id="PS50103">
    <property type="entry name" value="ZF_C3H1"/>
    <property type="match status" value="1"/>
</dbReference>
<dbReference type="PANTHER" id="PTHR13139">
    <property type="entry name" value="RING FINGER AND CCCH-TYPE ZINC FINGER DOMAIN-CONTAINING PROTEIN"/>
    <property type="match status" value="1"/>
</dbReference>
<dbReference type="SUPFAM" id="SSF90229">
    <property type="entry name" value="CCCH zinc finger"/>
    <property type="match status" value="1"/>
</dbReference>
<accession>A0AAJ7XC83</accession>
<comment type="pathway">
    <text evidence="3">Protein modification; protein ubiquitination.</text>
</comment>
<evidence type="ECO:0000256" key="4">
    <source>
        <dbReference type="ARBA" id="ARBA00012483"/>
    </source>
</evidence>
<keyword evidence="10" id="KW-0694">RNA-binding</keyword>
<feature type="compositionally biased region" description="Pro residues" evidence="12">
    <location>
        <begin position="625"/>
        <end position="651"/>
    </location>
</feature>
<feature type="region of interest" description="Disordered" evidence="12">
    <location>
        <begin position="543"/>
        <end position="956"/>
    </location>
</feature>
<dbReference type="InterPro" id="IPR036855">
    <property type="entry name" value="Znf_CCCH_sf"/>
</dbReference>
<keyword evidence="15" id="KW-1185">Reference proteome</keyword>
<dbReference type="FunFam" id="3.30.40.10:FF:000047">
    <property type="entry name" value="Roquin-2 isoform 1"/>
    <property type="match status" value="1"/>
</dbReference>
<feature type="region of interest" description="Disordered" evidence="12">
    <location>
        <begin position="1262"/>
        <end position="1283"/>
    </location>
</feature>
<gene>
    <name evidence="16" type="primary">LOC116953213</name>
</gene>
<dbReference type="GO" id="GO:0003725">
    <property type="term" value="F:double-stranded RNA binding"/>
    <property type="evidence" value="ECO:0007669"/>
    <property type="project" value="TreeGrafter"/>
</dbReference>
<keyword evidence="5" id="KW-0963">Cytoplasm</keyword>
<dbReference type="InterPro" id="IPR048575">
    <property type="entry name" value="Roquin_1_2-like_ROQ"/>
</dbReference>
<name>A0AAJ7XC83_PETMA</name>
<dbReference type="Pfam" id="PF00642">
    <property type="entry name" value="zf-CCCH"/>
    <property type="match status" value="1"/>
</dbReference>
<keyword evidence="9 11" id="KW-0862">Zinc</keyword>
<organism evidence="15 16">
    <name type="scientific">Petromyzon marinus</name>
    <name type="common">Sea lamprey</name>
    <dbReference type="NCBI Taxonomy" id="7757"/>
    <lineage>
        <taxon>Eukaryota</taxon>
        <taxon>Metazoa</taxon>
        <taxon>Chordata</taxon>
        <taxon>Craniata</taxon>
        <taxon>Vertebrata</taxon>
        <taxon>Cyclostomata</taxon>
        <taxon>Hyperoartia</taxon>
        <taxon>Petromyzontiformes</taxon>
        <taxon>Petromyzontidae</taxon>
        <taxon>Petromyzon</taxon>
    </lineage>
</organism>
<dbReference type="GO" id="GO:0035613">
    <property type="term" value="F:RNA stem-loop binding"/>
    <property type="evidence" value="ECO:0007669"/>
    <property type="project" value="TreeGrafter"/>
</dbReference>
<reference evidence="16" key="1">
    <citation type="submission" date="2025-08" db="UniProtKB">
        <authorList>
            <consortium name="RefSeq"/>
        </authorList>
    </citation>
    <scope>IDENTIFICATION</scope>
    <source>
        <tissue evidence="16">Sperm</tissue>
    </source>
</reference>
<dbReference type="GO" id="GO:0008270">
    <property type="term" value="F:zinc ion binding"/>
    <property type="evidence" value="ECO:0007669"/>
    <property type="project" value="UniProtKB-KW"/>
</dbReference>
<dbReference type="SUPFAM" id="SSF57850">
    <property type="entry name" value="RING/U-box"/>
    <property type="match status" value="1"/>
</dbReference>
<feature type="compositionally biased region" description="Pro residues" evidence="12">
    <location>
        <begin position="725"/>
        <end position="759"/>
    </location>
</feature>
<dbReference type="GO" id="GO:0006511">
    <property type="term" value="P:ubiquitin-dependent protein catabolic process"/>
    <property type="evidence" value="ECO:0007669"/>
    <property type="project" value="TreeGrafter"/>
</dbReference>
<dbReference type="Proteomes" id="UP001318040">
    <property type="component" value="Chromosome 50"/>
</dbReference>
<keyword evidence="8 11" id="KW-0863">Zinc-finger</keyword>
<dbReference type="Pfam" id="PF21206">
    <property type="entry name" value="Roquin_1_2-like_ROQ"/>
    <property type="match status" value="1"/>
</dbReference>
<evidence type="ECO:0000313" key="16">
    <source>
        <dbReference type="RefSeq" id="XP_032829071.1"/>
    </source>
</evidence>
<dbReference type="RefSeq" id="XP_032829071.1">
    <property type="nucleotide sequence ID" value="XM_032973180.1"/>
</dbReference>
<comment type="catalytic activity">
    <reaction evidence="1">
        <text>S-ubiquitinyl-[E2 ubiquitin-conjugating enzyme]-L-cysteine + [acceptor protein]-L-lysine = [E2 ubiquitin-conjugating enzyme]-L-cysteine + N(6)-ubiquitinyl-[acceptor protein]-L-lysine.</text>
        <dbReference type="EC" id="2.3.2.27"/>
    </reaction>
</comment>
<dbReference type="SMART" id="SM00184">
    <property type="entry name" value="RING"/>
    <property type="match status" value="1"/>
</dbReference>
<dbReference type="InterPro" id="IPR000571">
    <property type="entry name" value="Znf_CCCH"/>
</dbReference>
<feature type="region of interest" description="Disordered" evidence="12">
    <location>
        <begin position="1354"/>
        <end position="1379"/>
    </location>
</feature>
<keyword evidence="7 11" id="KW-0479">Metal-binding</keyword>
<dbReference type="FunFam" id="1.20.120.1790:FF:000001">
    <property type="entry name" value="roquin-1 isoform X1"/>
    <property type="match status" value="1"/>
</dbReference>
<feature type="zinc finger region" description="C3H1-type" evidence="11">
    <location>
        <begin position="413"/>
        <end position="441"/>
    </location>
</feature>
<dbReference type="GO" id="GO:0000932">
    <property type="term" value="C:P-body"/>
    <property type="evidence" value="ECO:0007669"/>
    <property type="project" value="UniProtKB-SubCell"/>
</dbReference>
<dbReference type="EC" id="2.3.2.27" evidence="4"/>
<dbReference type="Gene3D" id="4.10.1000.10">
    <property type="entry name" value="Zinc finger, CCCH-type"/>
    <property type="match status" value="1"/>
</dbReference>
<feature type="region of interest" description="Disordered" evidence="12">
    <location>
        <begin position="487"/>
        <end position="507"/>
    </location>
</feature>
<feature type="compositionally biased region" description="Low complexity" evidence="12">
    <location>
        <begin position="544"/>
        <end position="559"/>
    </location>
</feature>
<feature type="compositionally biased region" description="Low complexity" evidence="12">
    <location>
        <begin position="847"/>
        <end position="871"/>
    </location>
</feature>
<evidence type="ECO:0000259" key="14">
    <source>
        <dbReference type="PROSITE" id="PS50103"/>
    </source>
</evidence>
<evidence type="ECO:0000256" key="12">
    <source>
        <dbReference type="SAM" id="MobiDB-lite"/>
    </source>
</evidence>
<dbReference type="FunFam" id="4.10.1000.10:FF:000004">
    <property type="entry name" value="roquin-1 isoform X2"/>
    <property type="match status" value="1"/>
</dbReference>
<evidence type="ECO:0000256" key="2">
    <source>
        <dbReference type="ARBA" id="ARBA00004201"/>
    </source>
</evidence>
<feature type="compositionally biased region" description="Polar residues" evidence="12">
    <location>
        <begin position="1267"/>
        <end position="1283"/>
    </location>
</feature>
<proteinExistence type="predicted"/>
<dbReference type="GO" id="GO:0000288">
    <property type="term" value="P:nuclear-transcribed mRNA catabolic process, deadenylation-dependent decay"/>
    <property type="evidence" value="ECO:0007669"/>
    <property type="project" value="TreeGrafter"/>
</dbReference>
<dbReference type="InterPro" id="IPR001841">
    <property type="entry name" value="Znf_RING"/>
</dbReference>
<feature type="compositionally biased region" description="Low complexity" evidence="12">
    <location>
        <begin position="898"/>
        <end position="907"/>
    </location>
</feature>
<evidence type="ECO:0000256" key="8">
    <source>
        <dbReference type="ARBA" id="ARBA00022771"/>
    </source>
</evidence>
<feature type="compositionally biased region" description="Pro residues" evidence="12">
    <location>
        <begin position="908"/>
        <end position="927"/>
    </location>
</feature>
<dbReference type="Gene3D" id="1.20.120.1790">
    <property type="match status" value="1"/>
</dbReference>
<sequence>MPVQAPQWTEFLSCPICCHEFDETLRRPVSLGCGHTACKTCLNKLHRKACPFDQTAIHTDIEALPVNFALLQLLGAQVPDSQAPGVAVLSVAENGAHYDASKKCVEELALLLKPLSGAKGVVAASQSQLSRPMQRKLVTLVNCQLVEEEGRLRAMRAARSLGERTVTELILQHQNPQQLSSNLWAAVRARGCQFLGPAMQEEALKLVLLALEDGSALSRKVLVLFVVQRLETRFPQASKTSIGHVVQLLYRASCFKVTKRDEDSSLMQLKEEFRTYEALRREHDSQIVQIAMEAGLRIAPDQWSSLLYGDLAHKSHMQSIIDKLQTPASFAQSVQELTIALQRTGDPANLNQLRPHLELLANIDPSPDAAAPTWEQLAAAMVAVKTVVQGLVDFIQNYSKKGFEQTQPLQNSKYKTSMCRDLTQQGGCPRGASCTFAHSQDELERYRLKNKKLAGGRGTSQSLTQLNKVGMGSSGLEPLASKLLPAQNGLMSGGGSSPQLLARGTDPGGFGAEVSGGLGLPAGLGIGHAAGLGVRIALGGGKVGEASASAPGSLSGSPPDNKIGSPPKSHLGPYAALGGHLQPGGLGAPDLTGKGVPVPHGHHHHHHHPHAHGHPHAHPMSRVLYPPPPPQQQQQQQPPPPQQPQPPPHHAPPVDVYFQDPRGGQQQQQQQPPPPPPPALAYDHQHYRAPYCQTQHPSSPYAPRYVHRQGAPPDASLGGPAVPHAYPPPSTADPYGPYPPPPPPPTHHAYASPPPPPLPGGYHMGHHGAPPPPPPHHHHHHHHHAAAAAAAYDSRRACVRRRPPHAPSPYPPGQRDGSIGPAHETGYAVRGGPLPPAHGHPEAGYYQPPQGGHMPAAPHGPPQMQQQQQQHRPASVPRDPYTQPPPSLEELHRRRAELLAQLKVARPGAPPVSPPPFAHSPTPPPLAMAPYGGEEYAPMYSEEEEDGGGEACGRAPPLAYAESEFPSQYSPWSCEAISSYIAGKEAKPRDVMATSGSDMTVKLSRSDTPSSQTECVRWGEAYHRSTDEMWLDQRRPKDEDPIIPFGESPTVSKWGAISRSARTSFRNTGPVQATASQGSATRPVNVTDAPILTPCFADYFVNYSSSCGWNSPTNVYPSQPSPTPQYTDRERAMAPCSERDHMRLEMELQAVNHQISQQSQIHGMQAASNTALLQREAQALALQPLAGPRRSPEEAGSGGGRVGARATTDPLQADGGVTVSAPATDGGAGADEQVADGEGPDDLDFEHCLGLELTQDELDCPGDAGQASCQASPGPSSDESRSAPQIYTACDVMAGVAGSPPSVCVVSAAAMAAAAASASTGSAGASPPVAACHGGRDDAAASALATKTAVLAISSSSSSSAQPQPQLNGVADAGSLASV</sequence>
<dbReference type="GO" id="GO:0003729">
    <property type="term" value="F:mRNA binding"/>
    <property type="evidence" value="ECO:0007669"/>
    <property type="project" value="TreeGrafter"/>
</dbReference>
<dbReference type="PROSITE" id="PS50089">
    <property type="entry name" value="ZF_RING_2"/>
    <property type="match status" value="1"/>
</dbReference>
<feature type="domain" description="RING-type" evidence="13">
    <location>
        <begin position="14"/>
        <end position="54"/>
    </location>
</feature>
<evidence type="ECO:0000259" key="13">
    <source>
        <dbReference type="PROSITE" id="PS50089"/>
    </source>
</evidence>
<dbReference type="SMART" id="SM00356">
    <property type="entry name" value="ZnF_C3H1"/>
    <property type="match status" value="1"/>
</dbReference>
<feature type="compositionally biased region" description="Basic residues" evidence="12">
    <location>
        <begin position="600"/>
        <end position="619"/>
    </location>
</feature>
<dbReference type="PANTHER" id="PTHR13139:SF54">
    <property type="entry name" value="RING-TYPE E3 UBIQUITIN TRANSFERASE"/>
    <property type="match status" value="1"/>
</dbReference>
<evidence type="ECO:0000256" key="7">
    <source>
        <dbReference type="ARBA" id="ARBA00022723"/>
    </source>
</evidence>
<dbReference type="GO" id="GO:0061630">
    <property type="term" value="F:ubiquitin protein ligase activity"/>
    <property type="evidence" value="ECO:0007669"/>
    <property type="project" value="UniProtKB-EC"/>
</dbReference>
<evidence type="ECO:0000313" key="15">
    <source>
        <dbReference type="Proteomes" id="UP001318040"/>
    </source>
</evidence>
<evidence type="ECO:0000256" key="10">
    <source>
        <dbReference type="ARBA" id="ARBA00022884"/>
    </source>
</evidence>
<evidence type="ECO:0000256" key="6">
    <source>
        <dbReference type="ARBA" id="ARBA00022679"/>
    </source>
</evidence>
<feature type="region of interest" description="Disordered" evidence="12">
    <location>
        <begin position="1183"/>
        <end position="1241"/>
    </location>
</feature>